<comment type="caution">
    <text evidence="8">The sequence shown here is derived from an EMBL/GenBank/DDBJ whole genome shotgun (WGS) entry which is preliminary data.</text>
</comment>
<dbReference type="AlphaFoldDB" id="A0A8E0VIH4"/>
<evidence type="ECO:0000313" key="8">
    <source>
        <dbReference type="EMBL" id="KAA0191264.1"/>
    </source>
</evidence>
<dbReference type="OrthoDB" id="6136301at2759"/>
<keyword evidence="3" id="KW-1003">Cell membrane</keyword>
<keyword evidence="6 7" id="KW-0472">Membrane</keyword>
<organism evidence="8 9">
    <name type="scientific">Fasciolopsis buskii</name>
    <dbReference type="NCBI Taxonomy" id="27845"/>
    <lineage>
        <taxon>Eukaryota</taxon>
        <taxon>Metazoa</taxon>
        <taxon>Spiralia</taxon>
        <taxon>Lophotrochozoa</taxon>
        <taxon>Platyhelminthes</taxon>
        <taxon>Trematoda</taxon>
        <taxon>Digenea</taxon>
        <taxon>Plagiorchiida</taxon>
        <taxon>Echinostomata</taxon>
        <taxon>Echinostomatoidea</taxon>
        <taxon>Fasciolidae</taxon>
        <taxon>Fasciolopsis</taxon>
    </lineage>
</organism>
<accession>A0A8E0VIH4</accession>
<comment type="subcellular location">
    <subcellularLocation>
        <location evidence="1">Cell membrane</location>
        <topology evidence="1">Multi-pass membrane protein</topology>
    </subcellularLocation>
    <subcellularLocation>
        <location evidence="7">Membrane</location>
        <topology evidence="7">Multi-pass membrane protein</topology>
    </subcellularLocation>
</comment>
<feature type="transmembrane region" description="Helical" evidence="7">
    <location>
        <begin position="69"/>
        <end position="87"/>
    </location>
</feature>
<dbReference type="GO" id="GO:0005886">
    <property type="term" value="C:plasma membrane"/>
    <property type="evidence" value="ECO:0007669"/>
    <property type="project" value="UniProtKB-SubCell"/>
</dbReference>
<dbReference type="EMBL" id="LUCM01006449">
    <property type="protein sequence ID" value="KAA0191264.1"/>
    <property type="molecule type" value="Genomic_DNA"/>
</dbReference>
<reference evidence="8" key="1">
    <citation type="submission" date="2019-05" db="EMBL/GenBank/DDBJ databases">
        <title>Annotation for the trematode Fasciolopsis buski.</title>
        <authorList>
            <person name="Choi Y.-J."/>
        </authorList>
    </citation>
    <scope>NUCLEOTIDE SEQUENCE</scope>
    <source>
        <strain evidence="8">HT</strain>
        <tissue evidence="8">Whole worm</tissue>
    </source>
</reference>
<dbReference type="InterPro" id="IPR050895">
    <property type="entry name" value="XK-related_scramblase"/>
</dbReference>
<keyword evidence="4 7" id="KW-0812">Transmembrane</keyword>
<dbReference type="GO" id="GO:0043652">
    <property type="term" value="P:engulfment of apoptotic cell"/>
    <property type="evidence" value="ECO:0007669"/>
    <property type="project" value="TreeGrafter"/>
</dbReference>
<evidence type="ECO:0000313" key="9">
    <source>
        <dbReference type="Proteomes" id="UP000728185"/>
    </source>
</evidence>
<proteinExistence type="inferred from homology"/>
<dbReference type="PANTHER" id="PTHR16024">
    <property type="entry name" value="XK-RELATED PROTEIN"/>
    <property type="match status" value="1"/>
</dbReference>
<evidence type="ECO:0000256" key="5">
    <source>
        <dbReference type="ARBA" id="ARBA00022989"/>
    </source>
</evidence>
<feature type="non-terminal residue" evidence="8">
    <location>
        <position position="1"/>
    </location>
</feature>
<evidence type="ECO:0000256" key="7">
    <source>
        <dbReference type="RuleBase" id="RU910716"/>
    </source>
</evidence>
<comment type="caution">
    <text evidence="7">Lacks conserved residue(s) required for the propagation of feature annotation.</text>
</comment>
<dbReference type="Proteomes" id="UP000728185">
    <property type="component" value="Unassembled WGS sequence"/>
</dbReference>
<keyword evidence="9" id="KW-1185">Reference proteome</keyword>
<dbReference type="Pfam" id="PF09815">
    <property type="entry name" value="XK-related"/>
    <property type="match status" value="1"/>
</dbReference>
<dbReference type="GO" id="GO:1902742">
    <property type="term" value="P:apoptotic process involved in development"/>
    <property type="evidence" value="ECO:0007669"/>
    <property type="project" value="TreeGrafter"/>
</dbReference>
<comment type="similarity">
    <text evidence="2 7">Belongs to the XK family.</text>
</comment>
<name>A0A8E0VIH4_9TREM</name>
<protein>
    <recommendedName>
        <fullName evidence="7">XK-related protein</fullName>
    </recommendedName>
</protein>
<evidence type="ECO:0000256" key="1">
    <source>
        <dbReference type="ARBA" id="ARBA00004651"/>
    </source>
</evidence>
<feature type="transmembrane region" description="Helical" evidence="7">
    <location>
        <begin position="107"/>
        <end position="133"/>
    </location>
</feature>
<keyword evidence="5 7" id="KW-1133">Transmembrane helix</keyword>
<evidence type="ECO:0000256" key="3">
    <source>
        <dbReference type="ARBA" id="ARBA00022475"/>
    </source>
</evidence>
<dbReference type="GO" id="GO:0070782">
    <property type="term" value="P:phosphatidylserine exposure on apoptotic cell surface"/>
    <property type="evidence" value="ECO:0007669"/>
    <property type="project" value="TreeGrafter"/>
</dbReference>
<evidence type="ECO:0000256" key="2">
    <source>
        <dbReference type="ARBA" id="ARBA00008789"/>
    </source>
</evidence>
<dbReference type="InterPro" id="IPR018629">
    <property type="entry name" value="XK-rel"/>
</dbReference>
<evidence type="ECO:0000256" key="6">
    <source>
        <dbReference type="ARBA" id="ARBA00023136"/>
    </source>
</evidence>
<sequence length="164" mass="18732">RSYRSGNESPGAWIGDVVDGGHVRATQSEQRDPLTGVMSLQTTTSALLPEDLSLDSAERKVLIEFLRMHGFRPYQIICFFFSVLTYISDVGSDAYLVYSYHKQGDYIWSYLTLVLMVVPALIMTSFSLVWYVLDLKSRTDPPRTCRAWTLRLFFHALQLAPLVR</sequence>
<evidence type="ECO:0000256" key="4">
    <source>
        <dbReference type="ARBA" id="ARBA00022692"/>
    </source>
</evidence>
<gene>
    <name evidence="8" type="ORF">FBUS_08003</name>
</gene>
<dbReference type="PANTHER" id="PTHR16024:SF10">
    <property type="entry name" value="XK-RELATED PROTEIN"/>
    <property type="match status" value="1"/>
</dbReference>